<feature type="transmembrane region" description="Helical" evidence="1">
    <location>
        <begin position="136"/>
        <end position="160"/>
    </location>
</feature>
<feature type="transmembrane region" description="Helical" evidence="1">
    <location>
        <begin position="102"/>
        <end position="124"/>
    </location>
</feature>
<feature type="transmembrane region" description="Helical" evidence="1">
    <location>
        <begin position="166"/>
        <end position="184"/>
    </location>
</feature>
<keyword evidence="1" id="KW-0812">Transmembrane</keyword>
<dbReference type="InterPro" id="IPR037185">
    <property type="entry name" value="EmrE-like"/>
</dbReference>
<dbReference type="PANTHER" id="PTHR22911">
    <property type="entry name" value="ACYL-MALONYL CONDENSING ENZYME-RELATED"/>
    <property type="match status" value="1"/>
</dbReference>
<accession>A0A1H9DP54</accession>
<feature type="transmembrane region" description="Helical" evidence="1">
    <location>
        <begin position="25"/>
        <end position="46"/>
    </location>
</feature>
<dbReference type="PANTHER" id="PTHR22911:SF79">
    <property type="entry name" value="MOBA-LIKE NTP TRANSFERASE DOMAIN-CONTAINING PROTEIN"/>
    <property type="match status" value="1"/>
</dbReference>
<organism evidence="3 4">
    <name type="scientific">Neolewinella agarilytica</name>
    <dbReference type="NCBI Taxonomy" id="478744"/>
    <lineage>
        <taxon>Bacteria</taxon>
        <taxon>Pseudomonadati</taxon>
        <taxon>Bacteroidota</taxon>
        <taxon>Saprospiria</taxon>
        <taxon>Saprospirales</taxon>
        <taxon>Lewinellaceae</taxon>
        <taxon>Neolewinella</taxon>
    </lineage>
</organism>
<evidence type="ECO:0000259" key="2">
    <source>
        <dbReference type="Pfam" id="PF00892"/>
    </source>
</evidence>
<protein>
    <submittedName>
        <fullName evidence="3">Uncharacterized membrane protein</fullName>
    </submittedName>
</protein>
<evidence type="ECO:0000313" key="4">
    <source>
        <dbReference type="Proteomes" id="UP000199021"/>
    </source>
</evidence>
<evidence type="ECO:0000256" key="1">
    <source>
        <dbReference type="SAM" id="Phobius"/>
    </source>
</evidence>
<dbReference type="InParanoid" id="A0A1H9DP54"/>
<keyword evidence="1" id="KW-1133">Transmembrane helix</keyword>
<sequence length="252" mass="27837">MLTSLSLLAFVKAGRLLADLGRRQILIFAGLGVIVALHWVTFYGAIKLANASVGLICMATTSLFSSIVEPLIVKRPFLWSELLLGAFILPGIWLIVDGVDPSMTPGIMVGLLSALLVAIFTSFNKRYVEKADPLRITFIELSAGTLFLTPFLPFLGGTFWPAPMDWFYLLILAVICTTFTNFLFLRALKKLSAFAANLTVNLEPVYGIFLAYFLLNDAEELSPSFYLGTLLILIAVFGYAGVKRWRKRRALA</sequence>
<dbReference type="SUPFAM" id="SSF103481">
    <property type="entry name" value="Multidrug resistance efflux transporter EmrE"/>
    <property type="match status" value="1"/>
</dbReference>
<feature type="transmembrane region" description="Helical" evidence="1">
    <location>
        <begin position="52"/>
        <end position="72"/>
    </location>
</feature>
<proteinExistence type="predicted"/>
<dbReference type="EMBL" id="FOFB01000006">
    <property type="protein sequence ID" value="SEQ15300.1"/>
    <property type="molecule type" value="Genomic_DNA"/>
</dbReference>
<evidence type="ECO:0000313" key="3">
    <source>
        <dbReference type="EMBL" id="SEQ15300.1"/>
    </source>
</evidence>
<reference evidence="4" key="1">
    <citation type="submission" date="2016-10" db="EMBL/GenBank/DDBJ databases">
        <authorList>
            <person name="Varghese N."/>
            <person name="Submissions S."/>
        </authorList>
    </citation>
    <scope>NUCLEOTIDE SEQUENCE [LARGE SCALE GENOMIC DNA]</scope>
    <source>
        <strain evidence="4">DSM 24740</strain>
    </source>
</reference>
<keyword evidence="4" id="KW-1185">Reference proteome</keyword>
<gene>
    <name evidence="3" type="ORF">SAMN05444359_10682</name>
</gene>
<dbReference type="AlphaFoldDB" id="A0A1H9DP54"/>
<feature type="transmembrane region" description="Helical" evidence="1">
    <location>
        <begin position="191"/>
        <end position="213"/>
    </location>
</feature>
<feature type="transmembrane region" description="Helical" evidence="1">
    <location>
        <begin position="225"/>
        <end position="242"/>
    </location>
</feature>
<dbReference type="InterPro" id="IPR000620">
    <property type="entry name" value="EamA_dom"/>
</dbReference>
<keyword evidence="1" id="KW-0472">Membrane</keyword>
<dbReference type="Pfam" id="PF00892">
    <property type="entry name" value="EamA"/>
    <property type="match status" value="1"/>
</dbReference>
<dbReference type="Proteomes" id="UP000199021">
    <property type="component" value="Unassembled WGS sequence"/>
</dbReference>
<name>A0A1H9DP54_9BACT</name>
<feature type="transmembrane region" description="Helical" evidence="1">
    <location>
        <begin position="77"/>
        <end position="96"/>
    </location>
</feature>
<feature type="domain" description="EamA" evidence="2">
    <location>
        <begin position="105"/>
        <end position="238"/>
    </location>
</feature>
<dbReference type="GO" id="GO:0016020">
    <property type="term" value="C:membrane"/>
    <property type="evidence" value="ECO:0007669"/>
    <property type="project" value="InterPro"/>
</dbReference>